<keyword evidence="6 10" id="KW-0407">Ion channel</keyword>
<proteinExistence type="inferred from homology"/>
<evidence type="ECO:0000313" key="12">
    <source>
        <dbReference type="Proteomes" id="UP000184699"/>
    </source>
</evidence>
<dbReference type="GO" id="GO:0062054">
    <property type="term" value="F:fluoride channel activity"/>
    <property type="evidence" value="ECO:0007669"/>
    <property type="project" value="UniProtKB-UniRule"/>
</dbReference>
<feature type="transmembrane region" description="Helical" evidence="10">
    <location>
        <begin position="12"/>
        <end position="35"/>
    </location>
</feature>
<dbReference type="GO" id="GO:0005886">
    <property type="term" value="C:plasma membrane"/>
    <property type="evidence" value="ECO:0007669"/>
    <property type="project" value="UniProtKB-SubCell"/>
</dbReference>
<keyword evidence="10" id="KW-0813">Transport</keyword>
<feature type="transmembrane region" description="Helical" evidence="10">
    <location>
        <begin position="75"/>
        <end position="94"/>
    </location>
</feature>
<evidence type="ECO:0000256" key="2">
    <source>
        <dbReference type="ARBA" id="ARBA00022475"/>
    </source>
</evidence>
<feature type="transmembrane region" description="Helical" evidence="10">
    <location>
        <begin position="114"/>
        <end position="135"/>
    </location>
</feature>
<dbReference type="Pfam" id="PF02537">
    <property type="entry name" value="CRCB"/>
    <property type="match status" value="1"/>
</dbReference>
<evidence type="ECO:0000256" key="10">
    <source>
        <dbReference type="HAMAP-Rule" id="MF_00454"/>
    </source>
</evidence>
<evidence type="ECO:0000256" key="7">
    <source>
        <dbReference type="ARBA" id="ARBA00035120"/>
    </source>
</evidence>
<dbReference type="RefSeq" id="WP_234980727.1">
    <property type="nucleotide sequence ID" value="NZ_FSRJ01000001.1"/>
</dbReference>
<dbReference type="EMBL" id="FSRJ01000001">
    <property type="protein sequence ID" value="SIN75615.1"/>
    <property type="molecule type" value="Genomic_DNA"/>
</dbReference>
<dbReference type="InterPro" id="IPR003691">
    <property type="entry name" value="FluC"/>
</dbReference>
<keyword evidence="5 10" id="KW-0472">Membrane</keyword>
<evidence type="ECO:0000256" key="3">
    <source>
        <dbReference type="ARBA" id="ARBA00022692"/>
    </source>
</evidence>
<keyword evidence="3 10" id="KW-0812">Transmembrane</keyword>
<feature type="transmembrane region" description="Helical" evidence="10">
    <location>
        <begin position="41"/>
        <end position="63"/>
    </location>
</feature>
<keyword evidence="10" id="KW-0406">Ion transport</keyword>
<keyword evidence="4 10" id="KW-1133">Transmembrane helix</keyword>
<comment type="subcellular location">
    <subcellularLocation>
        <location evidence="1 10">Cell membrane</location>
        <topology evidence="1 10">Multi-pass membrane protein</topology>
    </subcellularLocation>
</comment>
<dbReference type="GO" id="GO:0046872">
    <property type="term" value="F:metal ion binding"/>
    <property type="evidence" value="ECO:0007669"/>
    <property type="project" value="UniProtKB-KW"/>
</dbReference>
<evidence type="ECO:0000313" key="11">
    <source>
        <dbReference type="EMBL" id="SIN75615.1"/>
    </source>
</evidence>
<dbReference type="AlphaFoldDB" id="A0A1N6DXX8"/>
<dbReference type="STRING" id="232089.SAMN05443544_0866"/>
<gene>
    <name evidence="10" type="primary">fluC</name>
    <name evidence="10" type="synonym">crcB</name>
    <name evidence="11" type="ORF">SAMN05443544_0866</name>
</gene>
<organism evidence="11 12">
    <name type="scientific">Agromyces cerinus subsp. cerinus</name>
    <dbReference type="NCBI Taxonomy" id="232089"/>
    <lineage>
        <taxon>Bacteria</taxon>
        <taxon>Bacillati</taxon>
        <taxon>Actinomycetota</taxon>
        <taxon>Actinomycetes</taxon>
        <taxon>Micrococcales</taxon>
        <taxon>Microbacteriaceae</taxon>
        <taxon>Agromyces</taxon>
    </lineage>
</organism>
<dbReference type="Proteomes" id="UP000184699">
    <property type="component" value="Unassembled WGS sequence"/>
</dbReference>
<dbReference type="GO" id="GO:0140114">
    <property type="term" value="P:cellular detoxification of fluoride"/>
    <property type="evidence" value="ECO:0007669"/>
    <property type="project" value="UniProtKB-UniRule"/>
</dbReference>
<reference evidence="12" key="1">
    <citation type="submission" date="2016-11" db="EMBL/GenBank/DDBJ databases">
        <authorList>
            <person name="Varghese N."/>
            <person name="Submissions S."/>
        </authorList>
    </citation>
    <scope>NUCLEOTIDE SEQUENCE [LARGE SCALE GENOMIC DNA]</scope>
    <source>
        <strain evidence="12">DSM 8595</strain>
    </source>
</reference>
<evidence type="ECO:0000256" key="9">
    <source>
        <dbReference type="ARBA" id="ARBA00049940"/>
    </source>
</evidence>
<keyword evidence="10" id="KW-0479">Metal-binding</keyword>
<keyword evidence="10" id="KW-0915">Sodium</keyword>
<feature type="binding site" evidence="10">
    <location>
        <position position="86"/>
    </location>
    <ligand>
        <name>Na(+)</name>
        <dbReference type="ChEBI" id="CHEBI:29101"/>
        <note>structural</note>
    </ligand>
</feature>
<dbReference type="HAMAP" id="MF_00454">
    <property type="entry name" value="FluC"/>
    <property type="match status" value="1"/>
</dbReference>
<accession>A0A1N6DXX8</accession>
<evidence type="ECO:0000256" key="8">
    <source>
        <dbReference type="ARBA" id="ARBA00035585"/>
    </source>
</evidence>
<evidence type="ECO:0000256" key="1">
    <source>
        <dbReference type="ARBA" id="ARBA00004651"/>
    </source>
</evidence>
<evidence type="ECO:0000256" key="4">
    <source>
        <dbReference type="ARBA" id="ARBA00022989"/>
    </source>
</evidence>
<evidence type="ECO:0000256" key="5">
    <source>
        <dbReference type="ARBA" id="ARBA00023136"/>
    </source>
</evidence>
<keyword evidence="12" id="KW-1185">Reference proteome</keyword>
<name>A0A1N6DXX8_9MICO</name>
<comment type="function">
    <text evidence="9 10">Fluoride-specific ion channel. Important for reducing fluoride concentration in the cell, thus reducing its toxicity.</text>
</comment>
<sequence length="148" mass="14537">MTDALPPHLRWTAIALVVTGGMAGSAARAGLALAIPTVAEVPIAIALVNIVGAFLLGCLSSMLERRGPADASAAQLRLLLGTGFCGGFTTYSALANDTVVLAVNGGVGAAMLYALGTLLVGGLATWAGIVVGIGLGGSRRPGRGGEPA</sequence>
<comment type="similarity">
    <text evidence="7 10">Belongs to the fluoride channel Fluc/FEX (TC 1.A.43) family.</text>
</comment>
<evidence type="ECO:0000256" key="6">
    <source>
        <dbReference type="ARBA" id="ARBA00023303"/>
    </source>
</evidence>
<comment type="catalytic activity">
    <reaction evidence="8">
        <text>fluoride(in) = fluoride(out)</text>
        <dbReference type="Rhea" id="RHEA:76159"/>
        <dbReference type="ChEBI" id="CHEBI:17051"/>
    </reaction>
    <physiologicalReaction direction="left-to-right" evidence="8">
        <dbReference type="Rhea" id="RHEA:76160"/>
    </physiologicalReaction>
</comment>
<keyword evidence="2 10" id="KW-1003">Cell membrane</keyword>
<comment type="activity regulation">
    <text evidence="10">Na(+) is not transported, but it plays an essential structural role and its presence is essential for fluoride channel function.</text>
</comment>
<feature type="binding site" evidence="10">
    <location>
        <position position="89"/>
    </location>
    <ligand>
        <name>Na(+)</name>
        <dbReference type="ChEBI" id="CHEBI:29101"/>
        <note>structural</note>
    </ligand>
</feature>
<protein>
    <recommendedName>
        <fullName evidence="10">Fluoride-specific ion channel FluC</fullName>
    </recommendedName>
</protein>